<evidence type="ECO:0000259" key="14">
    <source>
        <dbReference type="PROSITE" id="PS51466"/>
    </source>
</evidence>
<dbReference type="SUPFAM" id="SSF68906">
    <property type="entry name" value="SAP domain"/>
    <property type="match status" value="1"/>
</dbReference>
<dbReference type="SMART" id="SM00513">
    <property type="entry name" value="SAP"/>
    <property type="match status" value="1"/>
</dbReference>
<dbReference type="PANTHER" id="PTHR10782:SF94">
    <property type="entry name" value="SUPPRESSOR OF VARIEGATION 2-10, ISOFORM I"/>
    <property type="match status" value="1"/>
</dbReference>
<keyword evidence="6 10" id="KW-0863">Zinc-finger</keyword>
<organism evidence="15">
    <name type="scientific">Lepeophtheirus salmonis</name>
    <name type="common">Salmon louse</name>
    <name type="synonym">Caligus salmonis</name>
    <dbReference type="NCBI Taxonomy" id="72036"/>
    <lineage>
        <taxon>Eukaryota</taxon>
        <taxon>Metazoa</taxon>
        <taxon>Ecdysozoa</taxon>
        <taxon>Arthropoda</taxon>
        <taxon>Crustacea</taxon>
        <taxon>Multicrustacea</taxon>
        <taxon>Hexanauplia</taxon>
        <taxon>Copepoda</taxon>
        <taxon>Siphonostomatoida</taxon>
        <taxon>Caligidae</taxon>
        <taxon>Lepeophtheirus</taxon>
    </lineage>
</organism>
<dbReference type="Gene3D" id="2.60.120.780">
    <property type="entry name" value="PINIT domain"/>
    <property type="match status" value="1"/>
</dbReference>
<keyword evidence="9" id="KW-0539">Nucleus</keyword>
<dbReference type="GO" id="GO:0016874">
    <property type="term" value="F:ligase activity"/>
    <property type="evidence" value="ECO:0007669"/>
    <property type="project" value="UniProtKB-KW"/>
</dbReference>
<reference evidence="15" key="1">
    <citation type="submission" date="2014-05" db="EMBL/GenBank/DDBJ databases">
        <authorList>
            <person name="Chronopoulou M."/>
        </authorList>
    </citation>
    <scope>NUCLEOTIDE SEQUENCE</scope>
    <source>
        <tissue evidence="15">Whole organism</tissue>
    </source>
</reference>
<dbReference type="CDD" id="cd16790">
    <property type="entry name" value="SP-RING_PIAS"/>
    <property type="match status" value="1"/>
</dbReference>
<feature type="compositionally biased region" description="Pro residues" evidence="11">
    <location>
        <begin position="571"/>
        <end position="587"/>
    </location>
</feature>
<feature type="domain" description="PINIT" evidence="14">
    <location>
        <begin position="194"/>
        <end position="361"/>
    </location>
</feature>
<evidence type="ECO:0000256" key="10">
    <source>
        <dbReference type="PROSITE-ProRule" id="PRU00452"/>
    </source>
</evidence>
<sequence>MSTLQEQESLKHMILTFRVSELQMLLGFAGRNKNGKKHELQGRALELVKIRSSPMQAKIRELYKASQAQQAASIASMMSQSGQGHSLYSMGYGNMNAAAAAAAAAMMGLTTQHSYPTAAQSLSLQGRNPYTSGYPTHPQQQAQQQAVQQQQQMYGSHYGVQQAQQQQAQQVAQQQAQQQAAQQQQQHPHVPPQIRSSSAVPLQPDVKLVKLPFYDVIAELLRPSSLVTQGNNRHQEAQFQFFMTPSQATDIASHRDIRISSKLDYLYQIQLRFCPLSLDSSKEMADEFPPGIILQVNGKGVVLPNPIPTNRTGVEPKRPPKPVNITSCCKLSPILPNVVNIKWAGEYGKWWVVGIWLVMKCTSEDLLERLKKKGTRNSEYTKKTIIAKMCDDDDVETECLRVSVACPLGKMRMTLPCRPSTCGHLQCFDASLFLQMNERKPTWNCPVCDSKALFDDLMIDGYFMDVINSQDLPKDENDIILNGDGSWMPVPKEEESAKTSTSKEKKNTSNSDETVNGGPSNGNSTSTPSTNGKKIDNDVDLIDLSDDESAAAQPPLPPPSSNGQYFGAAPVLPPLPTSDPAPPPPPP</sequence>
<feature type="compositionally biased region" description="Low complexity" evidence="11">
    <location>
        <begin position="139"/>
        <end position="150"/>
    </location>
</feature>
<evidence type="ECO:0000256" key="9">
    <source>
        <dbReference type="ARBA" id="ARBA00023242"/>
    </source>
</evidence>
<dbReference type="GO" id="GO:0061665">
    <property type="term" value="F:SUMO ligase activity"/>
    <property type="evidence" value="ECO:0007669"/>
    <property type="project" value="TreeGrafter"/>
</dbReference>
<dbReference type="GO" id="GO:0005634">
    <property type="term" value="C:nucleus"/>
    <property type="evidence" value="ECO:0007669"/>
    <property type="project" value="UniProtKB-SubCell"/>
</dbReference>
<dbReference type="GO" id="GO:0006357">
    <property type="term" value="P:regulation of transcription by RNA polymerase II"/>
    <property type="evidence" value="ECO:0007669"/>
    <property type="project" value="TreeGrafter"/>
</dbReference>
<dbReference type="PROSITE" id="PS51044">
    <property type="entry name" value="ZF_SP_RING"/>
    <property type="match status" value="1"/>
</dbReference>
<feature type="region of interest" description="Disordered" evidence="11">
    <location>
        <begin position="124"/>
        <end position="150"/>
    </location>
</feature>
<dbReference type="InterPro" id="IPR013083">
    <property type="entry name" value="Znf_RING/FYVE/PHD"/>
</dbReference>
<evidence type="ECO:0000256" key="8">
    <source>
        <dbReference type="ARBA" id="ARBA00022833"/>
    </source>
</evidence>
<keyword evidence="4" id="KW-0808">Transferase</keyword>
<dbReference type="EMBL" id="HACA01011521">
    <property type="protein sequence ID" value="CDW28882.1"/>
    <property type="molecule type" value="Transcribed_RNA"/>
</dbReference>
<proteinExistence type="inferred from homology"/>
<dbReference type="GO" id="GO:0003712">
    <property type="term" value="F:transcription coregulator activity"/>
    <property type="evidence" value="ECO:0007669"/>
    <property type="project" value="TreeGrafter"/>
</dbReference>
<feature type="non-terminal residue" evidence="15">
    <location>
        <position position="587"/>
    </location>
</feature>
<comment type="subcellular location">
    <subcellularLocation>
        <location evidence="1">Nucleus</location>
    </subcellularLocation>
</comment>
<dbReference type="PROSITE" id="PS51466">
    <property type="entry name" value="PINIT"/>
    <property type="match status" value="1"/>
</dbReference>
<feature type="compositionally biased region" description="Acidic residues" evidence="11">
    <location>
        <begin position="538"/>
        <end position="549"/>
    </location>
</feature>
<dbReference type="GO" id="GO:0008270">
    <property type="term" value="F:zinc ion binding"/>
    <property type="evidence" value="ECO:0007669"/>
    <property type="project" value="UniProtKB-KW"/>
</dbReference>
<dbReference type="UniPathway" id="UPA00886"/>
<dbReference type="GO" id="GO:0000785">
    <property type="term" value="C:chromatin"/>
    <property type="evidence" value="ECO:0007669"/>
    <property type="project" value="TreeGrafter"/>
</dbReference>
<protein>
    <submittedName>
        <fullName evidence="15">E3 SUMOprotein ligase PIAS3like [Nasonia vitripennis]</fullName>
    </submittedName>
</protein>
<feature type="region of interest" description="Disordered" evidence="11">
    <location>
        <begin position="477"/>
        <end position="587"/>
    </location>
</feature>
<evidence type="ECO:0000256" key="7">
    <source>
        <dbReference type="ARBA" id="ARBA00022786"/>
    </source>
</evidence>
<dbReference type="Pfam" id="PF14324">
    <property type="entry name" value="PINIT"/>
    <property type="match status" value="1"/>
</dbReference>
<feature type="compositionally biased region" description="Polar residues" evidence="11">
    <location>
        <begin position="124"/>
        <end position="138"/>
    </location>
</feature>
<feature type="compositionally biased region" description="Basic and acidic residues" evidence="11">
    <location>
        <begin position="491"/>
        <end position="507"/>
    </location>
</feature>
<dbReference type="FunFam" id="2.60.120.780:FF:000001">
    <property type="entry name" value="E3 SUMO-protein ligase PIAS2 isoform X1"/>
    <property type="match status" value="1"/>
</dbReference>
<name>A0A0K2TTA9_LEPSM</name>
<dbReference type="InterPro" id="IPR023321">
    <property type="entry name" value="PINIT"/>
</dbReference>
<keyword evidence="15" id="KW-0436">Ligase</keyword>
<feature type="compositionally biased region" description="Low complexity" evidence="11">
    <location>
        <begin position="508"/>
        <end position="532"/>
    </location>
</feature>
<evidence type="ECO:0000256" key="2">
    <source>
        <dbReference type="ARBA" id="ARBA00004718"/>
    </source>
</evidence>
<evidence type="ECO:0000313" key="15">
    <source>
        <dbReference type="EMBL" id="CDW28882.1"/>
    </source>
</evidence>
<accession>A0A0K2TTA9</accession>
<dbReference type="PANTHER" id="PTHR10782">
    <property type="entry name" value="ZINC FINGER MIZ DOMAIN-CONTAINING PROTEIN"/>
    <property type="match status" value="1"/>
</dbReference>
<evidence type="ECO:0000256" key="4">
    <source>
        <dbReference type="ARBA" id="ARBA00022679"/>
    </source>
</evidence>
<dbReference type="InterPro" id="IPR003034">
    <property type="entry name" value="SAP_dom"/>
</dbReference>
<dbReference type="InterPro" id="IPR004181">
    <property type="entry name" value="Znf_MIZ"/>
</dbReference>
<dbReference type="FunFam" id="1.10.720.30:FF:000001">
    <property type="entry name" value="E3 SUMO-protein ligase PIAS2 isoform 1"/>
    <property type="match status" value="1"/>
</dbReference>
<evidence type="ECO:0000256" key="1">
    <source>
        <dbReference type="ARBA" id="ARBA00004123"/>
    </source>
</evidence>
<evidence type="ECO:0000256" key="11">
    <source>
        <dbReference type="SAM" id="MobiDB-lite"/>
    </source>
</evidence>
<feature type="domain" description="SP-RING-type" evidence="13">
    <location>
        <begin position="391"/>
        <end position="472"/>
    </location>
</feature>
<dbReference type="GO" id="GO:0016925">
    <property type="term" value="P:protein sumoylation"/>
    <property type="evidence" value="ECO:0007669"/>
    <property type="project" value="UniProtKB-UniPathway"/>
</dbReference>
<dbReference type="Pfam" id="PF02891">
    <property type="entry name" value="zf-MIZ"/>
    <property type="match status" value="1"/>
</dbReference>
<dbReference type="Gene3D" id="1.10.720.30">
    <property type="entry name" value="SAP domain"/>
    <property type="match status" value="1"/>
</dbReference>
<feature type="region of interest" description="Disordered" evidence="11">
    <location>
        <begin position="178"/>
        <end position="199"/>
    </location>
</feature>
<evidence type="ECO:0000256" key="5">
    <source>
        <dbReference type="ARBA" id="ARBA00022723"/>
    </source>
</evidence>
<feature type="domain" description="SAP" evidence="12">
    <location>
        <begin position="14"/>
        <end position="48"/>
    </location>
</feature>
<keyword evidence="8" id="KW-0862">Zinc</keyword>
<comment type="pathway">
    <text evidence="2">Protein modification; protein sumoylation.</text>
</comment>
<keyword evidence="7" id="KW-0833">Ubl conjugation pathway</keyword>
<evidence type="ECO:0000256" key="3">
    <source>
        <dbReference type="ARBA" id="ARBA00005383"/>
    </source>
</evidence>
<keyword evidence="5" id="KW-0479">Metal-binding</keyword>
<evidence type="ECO:0000259" key="12">
    <source>
        <dbReference type="PROSITE" id="PS50800"/>
    </source>
</evidence>
<dbReference type="PROSITE" id="PS50800">
    <property type="entry name" value="SAP"/>
    <property type="match status" value="1"/>
</dbReference>
<evidence type="ECO:0000259" key="13">
    <source>
        <dbReference type="PROSITE" id="PS51044"/>
    </source>
</evidence>
<dbReference type="InterPro" id="IPR036361">
    <property type="entry name" value="SAP_dom_sf"/>
</dbReference>
<dbReference type="AlphaFoldDB" id="A0A0K2TTA9"/>
<evidence type="ECO:0000256" key="6">
    <source>
        <dbReference type="ARBA" id="ARBA00022771"/>
    </source>
</evidence>
<comment type="similarity">
    <text evidence="3">Belongs to the PIAS family.</text>
</comment>
<dbReference type="InterPro" id="IPR038654">
    <property type="entry name" value="PINIT_sf"/>
</dbReference>
<dbReference type="Gene3D" id="3.30.40.10">
    <property type="entry name" value="Zinc/RING finger domain, C3HC4 (zinc finger)"/>
    <property type="match status" value="1"/>
</dbReference>
<dbReference type="OrthoDB" id="10263264at2759"/>